<dbReference type="InterPro" id="IPR001387">
    <property type="entry name" value="Cro/C1-type_HTH"/>
</dbReference>
<name>A0A081RQZ3_PHOTE</name>
<comment type="caution">
    <text evidence="2">The sequence shown here is derived from an EMBL/GenBank/DDBJ whole genome shotgun (WGS) entry which is preliminary data.</text>
</comment>
<evidence type="ECO:0000313" key="3">
    <source>
        <dbReference type="Proteomes" id="UP000028002"/>
    </source>
</evidence>
<dbReference type="InterPro" id="IPR010982">
    <property type="entry name" value="Lambda_DNA-bd_dom_sf"/>
</dbReference>
<dbReference type="RefSeq" id="WP_036841540.1">
    <property type="nucleotide sequence ID" value="NZ_CAWLUD010000107.1"/>
</dbReference>
<dbReference type="PROSITE" id="PS50943">
    <property type="entry name" value="HTH_CROC1"/>
    <property type="match status" value="1"/>
</dbReference>
<dbReference type="EMBL" id="JGVH01000107">
    <property type="protein sequence ID" value="KER01096.1"/>
    <property type="molecule type" value="Genomic_DNA"/>
</dbReference>
<dbReference type="Gene3D" id="1.10.260.40">
    <property type="entry name" value="lambda repressor-like DNA-binding domains"/>
    <property type="match status" value="1"/>
</dbReference>
<gene>
    <name evidence="2" type="ORF">MEG1DRAFT_04306</name>
</gene>
<accession>A0A081RQZ3</accession>
<dbReference type="CDD" id="cd00093">
    <property type="entry name" value="HTH_XRE"/>
    <property type="match status" value="1"/>
</dbReference>
<protein>
    <submittedName>
        <fullName evidence="2">Putative transcriptional regulator</fullName>
    </submittedName>
</protein>
<evidence type="ECO:0000313" key="2">
    <source>
        <dbReference type="EMBL" id="KER01096.1"/>
    </source>
</evidence>
<organism evidence="2 3">
    <name type="scientific">Photorhabdus temperata subsp. temperata Meg1</name>
    <dbReference type="NCBI Taxonomy" id="1393735"/>
    <lineage>
        <taxon>Bacteria</taxon>
        <taxon>Pseudomonadati</taxon>
        <taxon>Pseudomonadota</taxon>
        <taxon>Gammaproteobacteria</taxon>
        <taxon>Enterobacterales</taxon>
        <taxon>Morganellaceae</taxon>
        <taxon>Photorhabdus</taxon>
    </lineage>
</organism>
<evidence type="ECO:0000259" key="1">
    <source>
        <dbReference type="PROSITE" id="PS50943"/>
    </source>
</evidence>
<dbReference type="Pfam" id="PF01381">
    <property type="entry name" value="HTH_3"/>
    <property type="match status" value="1"/>
</dbReference>
<sequence>MNKISSARKVIGITQAELARMLGWSQSRIGNYESGIRNPDLHSCRKIVCVLNSLGGKYCLDDIFPPRAA</sequence>
<dbReference type="GO" id="GO:0003677">
    <property type="term" value="F:DNA binding"/>
    <property type="evidence" value="ECO:0007669"/>
    <property type="project" value="InterPro"/>
</dbReference>
<dbReference type="PATRIC" id="fig|1393735.3.peg.4409"/>
<dbReference type="SUPFAM" id="SSF47413">
    <property type="entry name" value="lambda repressor-like DNA-binding domains"/>
    <property type="match status" value="1"/>
</dbReference>
<reference evidence="2 3" key="1">
    <citation type="submission" date="2014-03" db="EMBL/GenBank/DDBJ databases">
        <title>Draft Genome of Photorhabdus temperata Meg1.</title>
        <authorList>
            <person name="Hurst S.G.IV."/>
            <person name="Morris K."/>
            <person name="Thomas K."/>
            <person name="Tisa L.S."/>
        </authorList>
    </citation>
    <scope>NUCLEOTIDE SEQUENCE [LARGE SCALE GENOMIC DNA]</scope>
    <source>
        <strain evidence="2 3">Meg1</strain>
    </source>
</reference>
<proteinExistence type="predicted"/>
<dbReference type="AlphaFoldDB" id="A0A081RQZ3"/>
<dbReference type="Proteomes" id="UP000028002">
    <property type="component" value="Unassembled WGS sequence"/>
</dbReference>
<feature type="domain" description="HTH cro/C1-type" evidence="1">
    <location>
        <begin position="4"/>
        <end position="47"/>
    </location>
</feature>
<dbReference type="SMART" id="SM00530">
    <property type="entry name" value="HTH_XRE"/>
    <property type="match status" value="1"/>
</dbReference>